<dbReference type="AlphaFoldDB" id="A0A6N2ANE3"/>
<dbReference type="EMBL" id="RXGB01024599">
    <property type="protein sequence ID" value="TMW81463.1"/>
    <property type="molecule type" value="Genomic_DNA"/>
</dbReference>
<dbReference type="PANTHER" id="PTHR48451">
    <property type="entry name" value="DUF4218 DOMAIN-CONTAINING PROTEIN"/>
    <property type="match status" value="1"/>
</dbReference>
<reference evidence="1" key="1">
    <citation type="submission" date="2019-05" db="EMBL/GenBank/DDBJ databases">
        <title>The de novo reference genome and transcriptome assemblies of the wild tomato species Solanum chilense.</title>
        <authorList>
            <person name="Stam R."/>
            <person name="Nosenko T."/>
            <person name="Hoerger A.C."/>
            <person name="Stephan W."/>
            <person name="Seidel M.A."/>
            <person name="Kuhn J.M.M."/>
            <person name="Haberer G."/>
            <person name="Tellier A."/>
        </authorList>
    </citation>
    <scope>NUCLEOTIDE SEQUENCE</scope>
    <source>
        <tissue evidence="1">Mature leaves</tissue>
    </source>
</reference>
<name>A0A6N2ANE3_SOLCI</name>
<organism evidence="1">
    <name type="scientific">Solanum chilense</name>
    <name type="common">Tomato</name>
    <name type="synonym">Lycopersicon chilense</name>
    <dbReference type="NCBI Taxonomy" id="4083"/>
    <lineage>
        <taxon>Eukaryota</taxon>
        <taxon>Viridiplantae</taxon>
        <taxon>Streptophyta</taxon>
        <taxon>Embryophyta</taxon>
        <taxon>Tracheophyta</taxon>
        <taxon>Spermatophyta</taxon>
        <taxon>Magnoliopsida</taxon>
        <taxon>eudicotyledons</taxon>
        <taxon>Gunneridae</taxon>
        <taxon>Pentapetalae</taxon>
        <taxon>asterids</taxon>
        <taxon>lamiids</taxon>
        <taxon>Solanales</taxon>
        <taxon>Solanaceae</taxon>
        <taxon>Solanoideae</taxon>
        <taxon>Solaneae</taxon>
        <taxon>Solanum</taxon>
        <taxon>Solanum subgen. Lycopersicon</taxon>
    </lineage>
</organism>
<comment type="caution">
    <text evidence="1">The sequence shown here is derived from an EMBL/GenBank/DDBJ whole genome shotgun (WGS) entry which is preliminary data.</text>
</comment>
<accession>A0A6N2ANE3</accession>
<dbReference type="PANTHER" id="PTHR48451:SF1">
    <property type="entry name" value="DUF4218 DOMAIN-CONTAINING PROTEIN"/>
    <property type="match status" value="1"/>
</dbReference>
<protein>
    <submittedName>
        <fullName evidence="1">Uncharacterized protein</fullName>
    </submittedName>
</protein>
<gene>
    <name evidence="1" type="ORF">EJD97_009454</name>
</gene>
<sequence length="161" mass="18976">MVCRLHEKEVNNQPQKSKWSKTKSHCQNFSQWFETRSMQEDVPDLMKQLSRRPNSVARRYSGYLINVYRFHVRKRRSRRKTQNGSVTVVASITSFASTKDKNPISSDLTYYVGPSIPKDNGEVRLTRIDLPEIVIDVPMEEFIAHKLEDEYKEEFEHESTH</sequence>
<evidence type="ECO:0000313" key="1">
    <source>
        <dbReference type="EMBL" id="TMW81463.1"/>
    </source>
</evidence>
<proteinExistence type="predicted"/>